<dbReference type="Proteomes" id="UP000626026">
    <property type="component" value="Unassembled WGS sequence"/>
</dbReference>
<dbReference type="RefSeq" id="WP_187783299.1">
    <property type="nucleotide sequence ID" value="NZ_JACTVA010000005.1"/>
</dbReference>
<dbReference type="SUPFAM" id="SSF53807">
    <property type="entry name" value="Helical backbone' metal receptor"/>
    <property type="match status" value="1"/>
</dbReference>
<feature type="domain" description="Fe/B12 periplasmic-binding" evidence="2">
    <location>
        <begin position="43"/>
        <end position="331"/>
    </location>
</feature>
<dbReference type="Gene3D" id="3.40.50.1980">
    <property type="entry name" value="Nitrogenase molybdenum iron protein domain"/>
    <property type="match status" value="2"/>
</dbReference>
<dbReference type="PROSITE" id="PS50983">
    <property type="entry name" value="FE_B12_PBP"/>
    <property type="match status" value="1"/>
</dbReference>
<dbReference type="PANTHER" id="PTHR30535:SF34">
    <property type="entry name" value="MOLYBDATE-BINDING PROTEIN MOLA"/>
    <property type="match status" value="1"/>
</dbReference>
<accession>A0ABR7RHV4</accession>
<organism evidence="3 4">
    <name type="scientific">Teichococcus aerophilus</name>
    <dbReference type="NCBI Taxonomy" id="1224513"/>
    <lineage>
        <taxon>Bacteria</taxon>
        <taxon>Pseudomonadati</taxon>
        <taxon>Pseudomonadota</taxon>
        <taxon>Alphaproteobacteria</taxon>
        <taxon>Acetobacterales</taxon>
        <taxon>Roseomonadaceae</taxon>
        <taxon>Roseomonas</taxon>
    </lineage>
</organism>
<evidence type="ECO:0000259" key="2">
    <source>
        <dbReference type="PROSITE" id="PS50983"/>
    </source>
</evidence>
<reference evidence="3 4" key="1">
    <citation type="journal article" date="2013" name="Int. J. Syst. Evol. Microbiol.">
        <title>Roseomonas aerophila sp. nov., isolated from air.</title>
        <authorList>
            <person name="Kim S.J."/>
            <person name="Weon H.Y."/>
            <person name="Ahn J.H."/>
            <person name="Hong S.B."/>
            <person name="Seok S.J."/>
            <person name="Whang K.S."/>
            <person name="Kwon S.W."/>
        </authorList>
    </citation>
    <scope>NUCLEOTIDE SEQUENCE [LARGE SCALE GENOMIC DNA]</scope>
    <source>
        <strain evidence="3 4">NBRC 108923</strain>
    </source>
</reference>
<sequence length="366" mass="39083">MNRRSLLSALPLLAAPRLAAAQAPVRIVDVLGREVTLPRPARRIVLTQARHVLAMGLLHPDPVSLVTGWGDDLRRMNPPDYATVRARFPRADAIPIVLRGQADGLSLEKLLDSQPDIVVAGLGVLRDGLAERLADMGIPVVAIDFFYDPMKHTRRSMDVLGKVMGREDRAAAFDAFYVAHRDTIADRLKGIGAARPKVFIHAHAGGTACCASPGQGAFDSMIRFAGGHNIGADLILGAIGDVSLESVITQDPAIYVATGGPYAGRGGIPLGNGVTLEAAQRELVAVLRRSQLDVLPAVKAGRAHTIWHGFNDTPAHIVMLQALARWFHPERCGDLDPGTTLAGLNDRFLAIPMAGPHWADLPAGAF</sequence>
<evidence type="ECO:0000313" key="3">
    <source>
        <dbReference type="EMBL" id="MBC9206117.1"/>
    </source>
</evidence>
<dbReference type="PANTHER" id="PTHR30535">
    <property type="entry name" value="VITAMIN B12-BINDING PROTEIN"/>
    <property type="match status" value="1"/>
</dbReference>
<feature type="signal peptide" evidence="1">
    <location>
        <begin position="1"/>
        <end position="20"/>
    </location>
</feature>
<comment type="caution">
    <text evidence="3">The sequence shown here is derived from an EMBL/GenBank/DDBJ whole genome shotgun (WGS) entry which is preliminary data.</text>
</comment>
<dbReference type="Pfam" id="PF01497">
    <property type="entry name" value="Peripla_BP_2"/>
    <property type="match status" value="1"/>
</dbReference>
<keyword evidence="4" id="KW-1185">Reference proteome</keyword>
<proteinExistence type="predicted"/>
<dbReference type="EMBL" id="JACTVA010000005">
    <property type="protein sequence ID" value="MBC9206117.1"/>
    <property type="molecule type" value="Genomic_DNA"/>
</dbReference>
<feature type="chain" id="PRO_5046423687" evidence="1">
    <location>
        <begin position="21"/>
        <end position="366"/>
    </location>
</feature>
<gene>
    <name evidence="3" type="ORF">IBL26_04660</name>
</gene>
<evidence type="ECO:0000313" key="4">
    <source>
        <dbReference type="Proteomes" id="UP000626026"/>
    </source>
</evidence>
<dbReference type="InterPro" id="IPR002491">
    <property type="entry name" value="ABC_transptr_periplasmic_BD"/>
</dbReference>
<keyword evidence="1" id="KW-0732">Signal</keyword>
<name>A0ABR7RHV4_9PROT</name>
<dbReference type="InterPro" id="IPR050902">
    <property type="entry name" value="ABC_Transporter_SBP"/>
</dbReference>
<evidence type="ECO:0000256" key="1">
    <source>
        <dbReference type="SAM" id="SignalP"/>
    </source>
</evidence>
<protein>
    <submittedName>
        <fullName evidence="3">ABC transporter substrate-binding protein</fullName>
    </submittedName>
</protein>